<gene>
    <name evidence="1" type="ORF">LSINAPIS_LOCUS35</name>
</gene>
<dbReference type="EMBL" id="FZQP02000002">
    <property type="protein sequence ID" value="VVC86162.1"/>
    <property type="molecule type" value="Genomic_DNA"/>
</dbReference>
<sequence>TAQTFFTNSFE</sequence>
<feature type="non-terminal residue" evidence="1">
    <location>
        <position position="1"/>
    </location>
</feature>
<reference evidence="1 2" key="1">
    <citation type="submission" date="2017-07" db="EMBL/GenBank/DDBJ databases">
        <authorList>
            <person name="Talla V."/>
            <person name="Backstrom N."/>
        </authorList>
    </citation>
    <scope>NUCLEOTIDE SEQUENCE [LARGE SCALE GENOMIC DNA]</scope>
</reference>
<protein>
    <submittedName>
        <fullName evidence="1">Uncharacterized protein</fullName>
    </submittedName>
</protein>
<evidence type="ECO:0000313" key="1">
    <source>
        <dbReference type="EMBL" id="VVC86162.1"/>
    </source>
</evidence>
<evidence type="ECO:0000313" key="2">
    <source>
        <dbReference type="Proteomes" id="UP000324832"/>
    </source>
</evidence>
<name>A0A5E4PLW5_9NEOP</name>
<organism evidence="1 2">
    <name type="scientific">Leptidea sinapis</name>
    <dbReference type="NCBI Taxonomy" id="189913"/>
    <lineage>
        <taxon>Eukaryota</taxon>
        <taxon>Metazoa</taxon>
        <taxon>Ecdysozoa</taxon>
        <taxon>Arthropoda</taxon>
        <taxon>Hexapoda</taxon>
        <taxon>Insecta</taxon>
        <taxon>Pterygota</taxon>
        <taxon>Neoptera</taxon>
        <taxon>Endopterygota</taxon>
        <taxon>Lepidoptera</taxon>
        <taxon>Glossata</taxon>
        <taxon>Ditrysia</taxon>
        <taxon>Papilionoidea</taxon>
        <taxon>Pieridae</taxon>
        <taxon>Dismorphiinae</taxon>
        <taxon>Leptidea</taxon>
    </lineage>
</organism>
<proteinExistence type="predicted"/>
<accession>A0A5E4PLW5</accession>
<dbReference type="Proteomes" id="UP000324832">
    <property type="component" value="Unassembled WGS sequence"/>
</dbReference>
<keyword evidence="2" id="KW-1185">Reference proteome</keyword>